<sequence>MYPVVPPVAGTVGAIKELPLTYKGSLPPDSEKEQLRMIAPCNTFAFRIIFTLVVSVMLTITGIIGNGFITAIYVAEWARGKRLPTSDYIMLMLSFFRLLLQIWMMLENIFSLLFHSIYMQATLYRVFKVITMYLNYGNLWLGAWLNVFYCVRIANFTHPLFLKIKRKITVLMPCLIQLSLLASFSFSLIFSKDIFNGYVDISTPFFKTNVGNLIIVYNVSVFMVLMLFILAATLLIVSLRRHTSHMKNSATGSRDPSMEAHVGAIKATSYFLILYIFNAIALFFSMANTFEVYSFGSISCKFIMAAYPACHSVQLILSNAGLRRAWKRFQHQVHLCGEKQAQ</sequence>
<dbReference type="EMBL" id="AAGW02058088">
    <property type="status" value="NOT_ANNOTATED_CDS"/>
    <property type="molecule type" value="Genomic_DNA"/>
</dbReference>
<proteinExistence type="inferred from homology"/>
<feature type="transmembrane region" description="Helical" evidence="14">
    <location>
        <begin position="302"/>
        <end position="322"/>
    </location>
</feature>
<dbReference type="GeneTree" id="ENSGT01150000286961"/>
<keyword evidence="5 13" id="KW-0812">Transmembrane</keyword>
<evidence type="ECO:0000256" key="12">
    <source>
        <dbReference type="RuleBase" id="RU004423"/>
    </source>
</evidence>
<dbReference type="Ensembl" id="ENSOCUT00000025359.2">
    <property type="protein sequence ID" value="ENSOCUP00000017750.2"/>
    <property type="gene ID" value="ENSOCUG00000021121.2"/>
</dbReference>
<feature type="transmembrane region" description="Helical" evidence="14">
    <location>
        <begin position="210"/>
        <end position="237"/>
    </location>
</feature>
<dbReference type="InParanoid" id="G1TLA3"/>
<dbReference type="PANTHER" id="PTHR11394:SF47">
    <property type="entry name" value="TASTE RECEPTOR TYPE 2 MEMBER 40"/>
    <property type="match status" value="1"/>
</dbReference>
<dbReference type="eggNOG" id="ENOG502SKRK">
    <property type="taxonomic scope" value="Eukaryota"/>
</dbReference>
<evidence type="ECO:0000256" key="14">
    <source>
        <dbReference type="SAM" id="Phobius"/>
    </source>
</evidence>
<evidence type="ECO:0000256" key="4">
    <source>
        <dbReference type="ARBA" id="ARBA00022606"/>
    </source>
</evidence>
<feature type="transmembrane region" description="Helical" evidence="14">
    <location>
        <begin position="95"/>
        <end position="118"/>
    </location>
</feature>
<keyword evidence="4 13" id="KW-0716">Sensory transduction</keyword>
<dbReference type="EMBL" id="AAGW02058087">
    <property type="status" value="NOT_ANNOTATED_CDS"/>
    <property type="molecule type" value="Genomic_DNA"/>
</dbReference>
<dbReference type="EMBL" id="AAGW02058089">
    <property type="status" value="NOT_ANNOTATED_CDS"/>
    <property type="molecule type" value="Genomic_DNA"/>
</dbReference>
<dbReference type="AlphaFoldDB" id="G1TLA3"/>
<keyword evidence="10 13" id="KW-0807">Transducer</keyword>
<keyword evidence="8 13" id="KW-0472">Membrane</keyword>
<comment type="subcellular location">
    <subcellularLocation>
        <location evidence="1 13">Membrane</location>
        <topology evidence="1 13">Multi-pass membrane protein</topology>
    </subcellularLocation>
</comment>
<feature type="transmembrane region" description="Helical" evidence="14">
    <location>
        <begin position="44"/>
        <end position="74"/>
    </location>
</feature>
<dbReference type="GO" id="GO:0016020">
    <property type="term" value="C:membrane"/>
    <property type="evidence" value="ECO:0007669"/>
    <property type="project" value="UniProtKB-SubCell"/>
</dbReference>
<protein>
    <recommendedName>
        <fullName evidence="13">Taste receptor type 2</fullName>
    </recommendedName>
</protein>
<feature type="transmembrane region" description="Helical" evidence="14">
    <location>
        <begin position="168"/>
        <end position="190"/>
    </location>
</feature>
<feature type="transmembrane region" description="Helical" evidence="14">
    <location>
        <begin position="270"/>
        <end position="290"/>
    </location>
</feature>
<evidence type="ECO:0000313" key="15">
    <source>
        <dbReference type="Ensembl" id="ENSOCUP00000017750.2"/>
    </source>
</evidence>
<evidence type="ECO:0000256" key="9">
    <source>
        <dbReference type="ARBA" id="ARBA00023170"/>
    </source>
</evidence>
<keyword evidence="9 13" id="KW-0675">Receptor</keyword>
<dbReference type="FunCoup" id="G1TLA3">
    <property type="interactions" value="182"/>
</dbReference>
<comment type="function">
    <text evidence="11">Gustducin-coupled receptor implicated in the perception of bitter compounds in the oral cavity and the gastrointestinal tract. Signals through PLCB2 and the calcium-regulated cation channel TRPM5.</text>
</comment>
<dbReference type="HOGENOM" id="CLU_072337_3_0_1"/>
<name>G1TLA3_RABIT</name>
<reference evidence="15 16" key="1">
    <citation type="journal article" date="2011" name="Nature">
        <title>A high-resolution map of human evolutionary constraint using 29 mammals.</title>
        <authorList>
            <person name="Lindblad-Toh K."/>
            <person name="Garber M."/>
            <person name="Zuk O."/>
            <person name="Lin M.F."/>
            <person name="Parker B.J."/>
            <person name="Washietl S."/>
            <person name="Kheradpour P."/>
            <person name="Ernst J."/>
            <person name="Jordan G."/>
            <person name="Mauceli E."/>
            <person name="Ward L.D."/>
            <person name="Lowe C.B."/>
            <person name="Holloway A.K."/>
            <person name="Clamp M."/>
            <person name="Gnerre S."/>
            <person name="Alfoldi J."/>
            <person name="Beal K."/>
            <person name="Chang J."/>
            <person name="Clawson H."/>
            <person name="Cuff J."/>
            <person name="Di Palma F."/>
            <person name="Fitzgerald S."/>
            <person name="Flicek P."/>
            <person name="Guttman M."/>
            <person name="Hubisz M.J."/>
            <person name="Jaffe D.B."/>
            <person name="Jungreis I."/>
            <person name="Kent W.J."/>
            <person name="Kostka D."/>
            <person name="Lara M."/>
            <person name="Martins A.L."/>
            <person name="Massingham T."/>
            <person name="Moltke I."/>
            <person name="Raney B.J."/>
            <person name="Rasmussen M.D."/>
            <person name="Robinson J."/>
            <person name="Stark A."/>
            <person name="Vilella A.J."/>
            <person name="Wen J."/>
            <person name="Xie X."/>
            <person name="Zody M.C."/>
            <person name="Baldwin J."/>
            <person name="Bloom T."/>
            <person name="Chin C.W."/>
            <person name="Heiman D."/>
            <person name="Nicol R."/>
            <person name="Nusbaum C."/>
            <person name="Young S."/>
            <person name="Wilkinson J."/>
            <person name="Worley K.C."/>
            <person name="Kovar C.L."/>
            <person name="Muzny D.M."/>
            <person name="Gibbs R.A."/>
            <person name="Cree A."/>
            <person name="Dihn H.H."/>
            <person name="Fowler G."/>
            <person name="Jhangiani S."/>
            <person name="Joshi V."/>
            <person name="Lee S."/>
            <person name="Lewis L.R."/>
            <person name="Nazareth L.V."/>
            <person name="Okwuonu G."/>
            <person name="Santibanez J."/>
            <person name="Warren W.C."/>
            <person name="Mardis E.R."/>
            <person name="Weinstock G.M."/>
            <person name="Wilson R.K."/>
            <person name="Delehaunty K."/>
            <person name="Dooling D."/>
            <person name="Fronik C."/>
            <person name="Fulton L."/>
            <person name="Fulton B."/>
            <person name="Graves T."/>
            <person name="Minx P."/>
            <person name="Sodergren E."/>
            <person name="Birney E."/>
            <person name="Margulies E.H."/>
            <person name="Herrero J."/>
            <person name="Green E.D."/>
            <person name="Haussler D."/>
            <person name="Siepel A."/>
            <person name="Goldman N."/>
            <person name="Pollard K.S."/>
            <person name="Pedersen J.S."/>
            <person name="Lander E.S."/>
            <person name="Kellis M."/>
        </authorList>
    </citation>
    <scope>NUCLEOTIDE SEQUENCE [LARGE SCALE GENOMIC DNA]</scope>
    <source>
        <strain evidence="15 16">Thorbecke inbred</strain>
    </source>
</reference>
<dbReference type="Proteomes" id="UP000001811">
    <property type="component" value="Chromosome 7"/>
</dbReference>
<dbReference type="PaxDb" id="9986-ENSOCUP00000017750"/>
<evidence type="ECO:0000256" key="8">
    <source>
        <dbReference type="ARBA" id="ARBA00023136"/>
    </source>
</evidence>
<organism evidence="15 16">
    <name type="scientific">Oryctolagus cuniculus</name>
    <name type="common">Rabbit</name>
    <dbReference type="NCBI Taxonomy" id="9986"/>
    <lineage>
        <taxon>Eukaryota</taxon>
        <taxon>Metazoa</taxon>
        <taxon>Chordata</taxon>
        <taxon>Craniata</taxon>
        <taxon>Vertebrata</taxon>
        <taxon>Euteleostomi</taxon>
        <taxon>Mammalia</taxon>
        <taxon>Eutheria</taxon>
        <taxon>Euarchontoglires</taxon>
        <taxon>Glires</taxon>
        <taxon>Lagomorpha</taxon>
        <taxon>Leporidae</taxon>
        <taxon>Oryctolagus</taxon>
    </lineage>
</organism>
<dbReference type="Gene3D" id="1.20.1070.10">
    <property type="entry name" value="Rhodopsin 7-helix transmembrane proteins"/>
    <property type="match status" value="1"/>
</dbReference>
<dbReference type="STRING" id="9986.ENSOCUP00000017750"/>
<keyword evidence="7 13" id="KW-0297">G-protein coupled receptor</keyword>
<evidence type="ECO:0000256" key="7">
    <source>
        <dbReference type="ARBA" id="ARBA00023040"/>
    </source>
</evidence>
<evidence type="ECO:0000256" key="2">
    <source>
        <dbReference type="ARBA" id="ARBA00007376"/>
    </source>
</evidence>
<keyword evidence="3 13" id="KW-0919">Taste</keyword>
<dbReference type="SUPFAM" id="SSF81321">
    <property type="entry name" value="Family A G protein-coupled receptor-like"/>
    <property type="match status" value="1"/>
</dbReference>
<keyword evidence="6 14" id="KW-1133">Transmembrane helix</keyword>
<dbReference type="Pfam" id="PF05296">
    <property type="entry name" value="TAS2R"/>
    <property type="match status" value="1"/>
</dbReference>
<dbReference type="InterPro" id="IPR007960">
    <property type="entry name" value="TAS2R"/>
</dbReference>
<evidence type="ECO:0000256" key="1">
    <source>
        <dbReference type="ARBA" id="ARBA00004141"/>
    </source>
</evidence>
<evidence type="ECO:0000256" key="13">
    <source>
        <dbReference type="RuleBase" id="RU004424"/>
    </source>
</evidence>
<dbReference type="GO" id="GO:0033038">
    <property type="term" value="F:bitter taste receptor activity"/>
    <property type="evidence" value="ECO:0007669"/>
    <property type="project" value="Ensembl"/>
</dbReference>
<accession>G1TLA3</accession>
<keyword evidence="16" id="KW-1185">Reference proteome</keyword>
<evidence type="ECO:0000256" key="3">
    <source>
        <dbReference type="ARBA" id="ARBA00022480"/>
    </source>
</evidence>
<evidence type="ECO:0000256" key="10">
    <source>
        <dbReference type="ARBA" id="ARBA00023224"/>
    </source>
</evidence>
<reference evidence="15" key="2">
    <citation type="submission" date="2025-08" db="UniProtKB">
        <authorList>
            <consortium name="Ensembl"/>
        </authorList>
    </citation>
    <scope>IDENTIFICATION</scope>
    <source>
        <strain evidence="15">Thorbecke</strain>
    </source>
</reference>
<evidence type="ECO:0000256" key="5">
    <source>
        <dbReference type="ARBA" id="ARBA00022692"/>
    </source>
</evidence>
<evidence type="ECO:0000256" key="6">
    <source>
        <dbReference type="ARBA" id="ARBA00022989"/>
    </source>
</evidence>
<evidence type="ECO:0000313" key="16">
    <source>
        <dbReference type="Proteomes" id="UP000001811"/>
    </source>
</evidence>
<gene>
    <name evidence="15" type="primary">TAS2R40</name>
</gene>
<dbReference type="PANTHER" id="PTHR11394">
    <property type="entry name" value="TASTE RECEPTOR TYPE 2"/>
    <property type="match status" value="1"/>
</dbReference>
<dbReference type="GO" id="GO:0004930">
    <property type="term" value="F:G protein-coupled receptor activity"/>
    <property type="evidence" value="ECO:0007669"/>
    <property type="project" value="UniProtKB-KW"/>
</dbReference>
<evidence type="ECO:0000256" key="11">
    <source>
        <dbReference type="ARBA" id="ARBA00025304"/>
    </source>
</evidence>
<comment type="similarity">
    <text evidence="2 12">Belongs to the G-protein coupled receptor T2R family.</text>
</comment>
<reference evidence="15" key="3">
    <citation type="submission" date="2025-09" db="UniProtKB">
        <authorList>
            <consortium name="Ensembl"/>
        </authorList>
    </citation>
    <scope>IDENTIFICATION</scope>
    <source>
        <strain evidence="15">Thorbecke</strain>
    </source>
</reference>
<dbReference type="FunFam" id="1.20.1070.10:FF:000055">
    <property type="entry name" value="Taste receptor type 2"/>
    <property type="match status" value="1"/>
</dbReference>